<dbReference type="AlphaFoldDB" id="A0AAV5E049"/>
<dbReference type="GO" id="GO:0042054">
    <property type="term" value="F:histone methyltransferase activity"/>
    <property type="evidence" value="ECO:0007669"/>
    <property type="project" value="TreeGrafter"/>
</dbReference>
<dbReference type="InterPro" id="IPR015947">
    <property type="entry name" value="PUA-like_sf"/>
</dbReference>
<comment type="caution">
    <text evidence="6">The sequence shown here is derived from an EMBL/GenBank/DDBJ whole genome shotgun (WGS) entry which is preliminary data.</text>
</comment>
<reference evidence="6" key="2">
    <citation type="submission" date="2021-12" db="EMBL/GenBank/DDBJ databases">
        <title>Resequencing data analysis of finger millet.</title>
        <authorList>
            <person name="Hatakeyama M."/>
            <person name="Aluri S."/>
            <person name="Balachadran M.T."/>
            <person name="Sivarajan S.R."/>
            <person name="Poveda L."/>
            <person name="Shimizu-Inatsugi R."/>
            <person name="Schlapbach R."/>
            <person name="Sreeman S.M."/>
            <person name="Shimizu K.K."/>
        </authorList>
    </citation>
    <scope>NUCLEOTIDE SEQUENCE</scope>
</reference>
<feature type="compositionally biased region" description="Basic and acidic residues" evidence="4">
    <location>
        <begin position="210"/>
        <end position="223"/>
    </location>
</feature>
<comment type="subcellular location">
    <subcellularLocation>
        <location evidence="1">Chromosome</location>
    </subcellularLocation>
    <subcellularLocation>
        <location evidence="3">Nucleus</location>
    </subcellularLocation>
</comment>
<organism evidence="6 7">
    <name type="scientific">Eleusine coracana subsp. coracana</name>
    <dbReference type="NCBI Taxonomy" id="191504"/>
    <lineage>
        <taxon>Eukaryota</taxon>
        <taxon>Viridiplantae</taxon>
        <taxon>Streptophyta</taxon>
        <taxon>Embryophyta</taxon>
        <taxon>Tracheophyta</taxon>
        <taxon>Spermatophyta</taxon>
        <taxon>Magnoliopsida</taxon>
        <taxon>Liliopsida</taxon>
        <taxon>Poales</taxon>
        <taxon>Poaceae</taxon>
        <taxon>PACMAD clade</taxon>
        <taxon>Chloridoideae</taxon>
        <taxon>Cynodonteae</taxon>
        <taxon>Eleusininae</taxon>
        <taxon>Eleusine</taxon>
    </lineage>
</organism>
<proteinExistence type="predicted"/>
<feature type="compositionally biased region" description="Low complexity" evidence="4">
    <location>
        <begin position="142"/>
        <end position="159"/>
    </location>
</feature>
<feature type="compositionally biased region" description="Basic and acidic residues" evidence="4">
    <location>
        <begin position="116"/>
        <end position="128"/>
    </location>
</feature>
<evidence type="ECO:0000313" key="6">
    <source>
        <dbReference type="EMBL" id="GJN16374.1"/>
    </source>
</evidence>
<evidence type="ECO:0000313" key="7">
    <source>
        <dbReference type="Proteomes" id="UP001054889"/>
    </source>
</evidence>
<dbReference type="GO" id="GO:0005694">
    <property type="term" value="C:chromosome"/>
    <property type="evidence" value="ECO:0007669"/>
    <property type="project" value="UniProtKB-SubCell"/>
</dbReference>
<sequence>MPCLGARDWLPDPTTSWPDLSGSRFRVFSPPSPTPSPNPTTASAAPPSPYASPPVIVGPEGNRRPAGMGMDSREMKPRSPPPGAGTSTRSQRGDPPPPPRHPSPPPPGHAANGLRGEGRGAVRAREEAEGAGAGDTGREAGRTAGAVGAHGAREASGSAEAREERVADGTGMKRRLLPRPEKQPPKQWAVREEYRVPAGWCKDSAIPLGRHRDADSSRPRAAGDDGGSAALGKAAPRPPLAGSKDGVLLEKALPRAAGSNVVNKVPAAAGGARPMAGGGHRGADTRVVKSSEASRRSNVATADGLLDTTSSSQGAAGSMVKDMGMGAGTGKLQRKESVPSMRLLPKPKVFASTRHSPNENTSGNRLQSWEKIPPQNLARDGKVLNISGGGSCNVVAKSSAQGPSKEHPLIKVVDASDSNEKFDCKVVHHLKDDDVLKTIGISESELILYISNCSHCSSLRCQRQHGVQNAADARRKFKMICRRFQFICRVLVQAVEQHLLILDGGRVDNVADRAMKDLPDFKPGPVEGEVPGVEIGDEFLYRVQLTIVGLHRITRGGIDWTNDRNGTPIAVSIVCSGGYPDEVLRSGELIYTGSGGKLAGKKHDANQELKRGNLALKNCIETKTPVRVIYGFKSDNVEGHSHSRAKQITTYIYDGLYHVVRFCKEGNPGSRMFKYTLRRISGQPELPLRIAEKIRKSKMRGLK</sequence>
<protein>
    <recommendedName>
        <fullName evidence="5">YDG domain-containing protein</fullName>
    </recommendedName>
</protein>
<dbReference type="Proteomes" id="UP001054889">
    <property type="component" value="Unassembled WGS sequence"/>
</dbReference>
<gene>
    <name evidence="6" type="primary">gb03357</name>
    <name evidence="6" type="ORF">PR202_gb03357</name>
</gene>
<name>A0AAV5E049_ELECO</name>
<dbReference type="PANTHER" id="PTHR45660">
    <property type="entry name" value="HISTONE-LYSINE N-METHYLTRANSFERASE SETMAR"/>
    <property type="match status" value="1"/>
</dbReference>
<feature type="compositionally biased region" description="Pro residues" evidence="4">
    <location>
        <begin position="94"/>
        <end position="108"/>
    </location>
</feature>
<feature type="compositionally biased region" description="Basic and acidic residues" evidence="4">
    <location>
        <begin position="178"/>
        <end position="195"/>
    </location>
</feature>
<evidence type="ECO:0000259" key="5">
    <source>
        <dbReference type="PROSITE" id="PS51015"/>
    </source>
</evidence>
<feature type="compositionally biased region" description="Basic and acidic residues" evidence="4">
    <location>
        <begin position="281"/>
        <end position="295"/>
    </location>
</feature>
<dbReference type="Pfam" id="PF02182">
    <property type="entry name" value="SAD_SRA"/>
    <property type="match status" value="1"/>
</dbReference>
<dbReference type="GO" id="GO:0003690">
    <property type="term" value="F:double-stranded DNA binding"/>
    <property type="evidence" value="ECO:0007669"/>
    <property type="project" value="TreeGrafter"/>
</dbReference>
<dbReference type="SMART" id="SM00466">
    <property type="entry name" value="SRA"/>
    <property type="match status" value="1"/>
</dbReference>
<dbReference type="SUPFAM" id="SSF88697">
    <property type="entry name" value="PUA domain-like"/>
    <property type="match status" value="1"/>
</dbReference>
<keyword evidence="7" id="KW-1185">Reference proteome</keyword>
<keyword evidence="2 3" id="KW-0539">Nucleus</keyword>
<feature type="domain" description="YDG" evidence="5">
    <location>
        <begin position="528"/>
        <end position="679"/>
    </location>
</feature>
<accession>A0AAV5E049</accession>
<dbReference type="GO" id="GO:0005634">
    <property type="term" value="C:nucleus"/>
    <property type="evidence" value="ECO:0007669"/>
    <property type="project" value="UniProtKB-SubCell"/>
</dbReference>
<evidence type="ECO:0000256" key="3">
    <source>
        <dbReference type="PROSITE-ProRule" id="PRU00358"/>
    </source>
</evidence>
<evidence type="ECO:0000256" key="4">
    <source>
        <dbReference type="SAM" id="MobiDB-lite"/>
    </source>
</evidence>
<reference evidence="6" key="1">
    <citation type="journal article" date="2018" name="DNA Res.">
        <title>Multiple hybrid de novo genome assembly of finger millet, an orphan allotetraploid crop.</title>
        <authorList>
            <person name="Hatakeyama M."/>
            <person name="Aluri S."/>
            <person name="Balachadran M.T."/>
            <person name="Sivarajan S.R."/>
            <person name="Patrignani A."/>
            <person name="Gruter S."/>
            <person name="Poveda L."/>
            <person name="Shimizu-Inatsugi R."/>
            <person name="Baeten J."/>
            <person name="Francoijs K.J."/>
            <person name="Nataraja K.N."/>
            <person name="Reddy Y.A.N."/>
            <person name="Phadnis S."/>
            <person name="Ravikumar R.L."/>
            <person name="Schlapbach R."/>
            <person name="Sreeman S.M."/>
            <person name="Shimizu K.K."/>
        </authorList>
    </citation>
    <scope>NUCLEOTIDE SEQUENCE</scope>
</reference>
<feature type="region of interest" description="Disordered" evidence="4">
    <location>
        <begin position="269"/>
        <end position="318"/>
    </location>
</feature>
<dbReference type="InterPro" id="IPR003105">
    <property type="entry name" value="SRA_YDG"/>
</dbReference>
<dbReference type="PROSITE" id="PS51015">
    <property type="entry name" value="YDG"/>
    <property type="match status" value="1"/>
</dbReference>
<evidence type="ECO:0000256" key="2">
    <source>
        <dbReference type="ARBA" id="ARBA00023242"/>
    </source>
</evidence>
<evidence type="ECO:0000256" key="1">
    <source>
        <dbReference type="ARBA" id="ARBA00004286"/>
    </source>
</evidence>
<feature type="region of interest" description="Disordered" evidence="4">
    <location>
        <begin position="1"/>
        <end position="247"/>
    </location>
</feature>
<dbReference type="EMBL" id="BQKI01000072">
    <property type="protein sequence ID" value="GJN16374.1"/>
    <property type="molecule type" value="Genomic_DNA"/>
</dbReference>
<dbReference type="Gene3D" id="2.30.280.10">
    <property type="entry name" value="SRA-YDG"/>
    <property type="match status" value="1"/>
</dbReference>
<dbReference type="InterPro" id="IPR036987">
    <property type="entry name" value="SRA-YDG_sf"/>
</dbReference>
<dbReference type="PANTHER" id="PTHR45660:SF11">
    <property type="entry name" value="OS08G0400200 PROTEIN"/>
    <property type="match status" value="1"/>
</dbReference>
<dbReference type="InterPro" id="IPR051357">
    <property type="entry name" value="H3K9_HMTase_SUVAR3-9"/>
</dbReference>